<dbReference type="GO" id="GO:0005737">
    <property type="term" value="C:cytoplasm"/>
    <property type="evidence" value="ECO:0007669"/>
    <property type="project" value="UniProtKB-SubCell"/>
</dbReference>
<comment type="similarity">
    <text evidence="3 8">Belongs to the class-II aminoacyl-tRNA synthetase family. HisZ subfamily.</text>
</comment>
<evidence type="ECO:0000313" key="12">
    <source>
        <dbReference type="Proteomes" id="UP000681075"/>
    </source>
</evidence>
<comment type="pathway">
    <text evidence="2 8">Amino-acid biosynthesis; L-histidine biosynthesis; L-histidine from 5-phospho-alpha-D-ribose 1-diphosphate: step 1/9.</text>
</comment>
<feature type="binding site" evidence="9">
    <location>
        <begin position="84"/>
        <end position="86"/>
    </location>
    <ligand>
        <name>L-histidine</name>
        <dbReference type="ChEBI" id="CHEBI:57595"/>
    </ligand>
</feature>
<sequence>MQDALHAALLPQGLHDLLPPDAGHEAVIVERALASITAHGYERVKPPLVEYEAGLLAGVGAADRDRIFRLLDPVTQRTMAVRADLTPQIARIAAVRLAHAPRPLRLAYTGEVLRVVGDQLRPERQFRQVGCELIGSLEPTADAEIIALAAETALGIGITGLTVDLALPTLVPALLEAHGITGAARAELETALDRRDASVLAARGDEVGRMLADLVNLAGPVDSALKQFASLALPASAEPDRARLFAVVAQLRGRVPAVPLTIDPVERRGFEFQTGLSFTLFARGVRGELGRGGRYRVAASNEPAVGVTLFSDSLLRALPPPARTLRVFVPVGGDAAKLREQGWITVAALGPVDDARAEAKRLGCTHVWIDAAVSEIA</sequence>
<evidence type="ECO:0000259" key="10">
    <source>
        <dbReference type="Pfam" id="PF13393"/>
    </source>
</evidence>
<feature type="binding site" evidence="9">
    <location>
        <position position="268"/>
    </location>
    <ligand>
        <name>L-histidine</name>
        <dbReference type="ChEBI" id="CHEBI:57595"/>
    </ligand>
</feature>
<dbReference type="PANTHER" id="PTHR43707">
    <property type="entry name" value="HISTIDYL-TRNA SYNTHETASE"/>
    <property type="match status" value="1"/>
</dbReference>
<comment type="subcellular location">
    <subcellularLocation>
        <location evidence="1 8">Cytoplasm</location>
    </subcellularLocation>
</comment>
<dbReference type="InterPro" id="IPR004517">
    <property type="entry name" value="HisZ"/>
</dbReference>
<evidence type="ECO:0000256" key="9">
    <source>
        <dbReference type="PIRSR" id="PIRSR001549-1"/>
    </source>
</evidence>
<dbReference type="GO" id="GO:0000105">
    <property type="term" value="P:L-histidine biosynthetic process"/>
    <property type="evidence" value="ECO:0007669"/>
    <property type="project" value="UniProtKB-UniRule"/>
</dbReference>
<keyword evidence="8" id="KW-0368">Histidine biosynthesis</keyword>
<dbReference type="Gene3D" id="3.30.930.10">
    <property type="entry name" value="Bira Bifunctional Protein, Domain 2"/>
    <property type="match status" value="1"/>
</dbReference>
<evidence type="ECO:0000256" key="3">
    <source>
        <dbReference type="ARBA" id="ARBA00005539"/>
    </source>
</evidence>
<keyword evidence="8" id="KW-0028">Amino-acid biosynthesis</keyword>
<dbReference type="Proteomes" id="UP000681075">
    <property type="component" value="Unassembled WGS sequence"/>
</dbReference>
<evidence type="ECO:0000313" key="11">
    <source>
        <dbReference type="EMBL" id="GIL40130.1"/>
    </source>
</evidence>
<evidence type="ECO:0000256" key="5">
    <source>
        <dbReference type="ARBA" id="ARBA00020397"/>
    </source>
</evidence>
<comment type="caution">
    <text evidence="11">The sequence shown here is derived from an EMBL/GenBank/DDBJ whole genome shotgun (WGS) entry which is preliminary data.</text>
</comment>
<keyword evidence="11" id="KW-0328">Glycosyltransferase</keyword>
<organism evidence="11 12">
    <name type="scientific">Roseiterribacter gracilis</name>
    <dbReference type="NCBI Taxonomy" id="2812848"/>
    <lineage>
        <taxon>Bacteria</taxon>
        <taxon>Pseudomonadati</taxon>
        <taxon>Pseudomonadota</taxon>
        <taxon>Alphaproteobacteria</taxon>
        <taxon>Rhodospirillales</taxon>
        <taxon>Roseiterribacteraceae</taxon>
        <taxon>Roseiterribacter</taxon>
    </lineage>
</organism>
<dbReference type="InterPro" id="IPR041715">
    <property type="entry name" value="HisRS-like_core"/>
</dbReference>
<comment type="function">
    <text evidence="7 8">Required for the first step of histidine biosynthesis. May allow the feedback regulation of ATP phosphoribosyltransferase activity by histidine.</text>
</comment>
<dbReference type="AlphaFoldDB" id="A0A8S8XG99"/>
<dbReference type="PIRSF" id="PIRSF001549">
    <property type="entry name" value="His-tRNA_synth"/>
    <property type="match status" value="1"/>
</dbReference>
<feature type="binding site" evidence="9">
    <location>
        <position position="114"/>
    </location>
    <ligand>
        <name>L-histidine</name>
        <dbReference type="ChEBI" id="CHEBI:57595"/>
    </ligand>
</feature>
<evidence type="ECO:0000256" key="4">
    <source>
        <dbReference type="ARBA" id="ARBA00011496"/>
    </source>
</evidence>
<dbReference type="GO" id="GO:0004821">
    <property type="term" value="F:histidine-tRNA ligase activity"/>
    <property type="evidence" value="ECO:0007669"/>
    <property type="project" value="TreeGrafter"/>
</dbReference>
<protein>
    <recommendedName>
        <fullName evidence="5 8">ATP phosphoribosyltransferase regulatory subunit</fullName>
    </recommendedName>
</protein>
<evidence type="ECO:0000256" key="7">
    <source>
        <dbReference type="ARBA" id="ARBA00025246"/>
    </source>
</evidence>
<gene>
    <name evidence="8 11" type="primary">hisZ</name>
    <name evidence="11" type="ORF">TMPK1_23670</name>
</gene>
<feature type="binding site" evidence="9">
    <location>
        <position position="128"/>
    </location>
    <ligand>
        <name>L-histidine</name>
        <dbReference type="ChEBI" id="CHEBI:57595"/>
    </ligand>
</feature>
<evidence type="ECO:0000256" key="2">
    <source>
        <dbReference type="ARBA" id="ARBA00004667"/>
    </source>
</evidence>
<dbReference type="PANTHER" id="PTHR43707:SF1">
    <property type="entry name" value="HISTIDINE--TRNA LIGASE, MITOCHONDRIAL-RELATED"/>
    <property type="match status" value="1"/>
</dbReference>
<comment type="subunit">
    <text evidence="4 8">Heteromultimer composed of HisG and HisZ subunits.</text>
</comment>
<dbReference type="RefSeq" id="WP_420243239.1">
    <property type="nucleotide sequence ID" value="NZ_BOPV01000001.1"/>
</dbReference>
<feature type="domain" description="Class II Histidinyl-tRNA synthetase (HisRS)-like catalytic core" evidence="10">
    <location>
        <begin position="13"/>
        <end position="309"/>
    </location>
</feature>
<keyword evidence="12" id="KW-1185">Reference proteome</keyword>
<keyword evidence="11" id="KW-0808">Transferase</keyword>
<name>A0A8S8XG99_9PROT</name>
<dbReference type="GO" id="GO:0016757">
    <property type="term" value="F:glycosyltransferase activity"/>
    <property type="evidence" value="ECO:0007669"/>
    <property type="project" value="UniProtKB-KW"/>
</dbReference>
<accession>A0A8S8XG99</accession>
<keyword evidence="6 8" id="KW-0963">Cytoplasm</keyword>
<dbReference type="EMBL" id="BOPV01000001">
    <property type="protein sequence ID" value="GIL40130.1"/>
    <property type="molecule type" value="Genomic_DNA"/>
</dbReference>
<dbReference type="Pfam" id="PF13393">
    <property type="entry name" value="tRNA-synt_His"/>
    <property type="match status" value="1"/>
</dbReference>
<feature type="binding site" evidence="9">
    <location>
        <position position="132"/>
    </location>
    <ligand>
        <name>L-histidine</name>
        <dbReference type="ChEBI" id="CHEBI:57595"/>
    </ligand>
</feature>
<evidence type="ECO:0000256" key="8">
    <source>
        <dbReference type="HAMAP-Rule" id="MF_00125"/>
    </source>
</evidence>
<evidence type="ECO:0000256" key="1">
    <source>
        <dbReference type="ARBA" id="ARBA00004496"/>
    </source>
</evidence>
<evidence type="ECO:0000256" key="6">
    <source>
        <dbReference type="ARBA" id="ARBA00022490"/>
    </source>
</evidence>
<dbReference type="SUPFAM" id="SSF55681">
    <property type="entry name" value="Class II aaRS and biotin synthetases"/>
    <property type="match status" value="1"/>
</dbReference>
<comment type="miscellaneous">
    <text evidence="8">This function is generally fulfilled by the C-terminal part of HisG, which is missing in some bacteria such as this one.</text>
</comment>
<dbReference type="InterPro" id="IPR045864">
    <property type="entry name" value="aa-tRNA-synth_II/BPL/LPL"/>
</dbReference>
<reference evidence="11" key="1">
    <citation type="submission" date="2021-02" db="EMBL/GenBank/DDBJ databases">
        <title>Genome sequence of Rhodospirillales sp. strain TMPK1 isolated from soil.</title>
        <authorList>
            <person name="Nakai R."/>
            <person name="Kusada H."/>
            <person name="Tamaki H."/>
        </authorList>
    </citation>
    <scope>NUCLEOTIDE SEQUENCE</scope>
    <source>
        <strain evidence="11">TMPK1</strain>
    </source>
</reference>
<proteinExistence type="inferred from homology"/>
<dbReference type="HAMAP" id="MF_00125">
    <property type="entry name" value="HisZ"/>
    <property type="match status" value="1"/>
</dbReference>
<dbReference type="GO" id="GO:0006427">
    <property type="term" value="P:histidyl-tRNA aminoacylation"/>
    <property type="evidence" value="ECO:0007669"/>
    <property type="project" value="TreeGrafter"/>
</dbReference>
<dbReference type="InterPro" id="IPR004516">
    <property type="entry name" value="HisRS/HisZ"/>
</dbReference>